<comment type="caution">
    <text evidence="1">The sequence shown here is derived from an EMBL/GenBank/DDBJ whole genome shotgun (WGS) entry which is preliminary data.</text>
</comment>
<dbReference type="EMBL" id="CAJNOT010000608">
    <property type="protein sequence ID" value="CAF1033674.1"/>
    <property type="molecule type" value="Genomic_DNA"/>
</dbReference>
<gene>
    <name evidence="2" type="ORF">JBS370_LOCUS10908</name>
    <name evidence="1" type="ORF">ZHD862_LOCUS14176</name>
</gene>
<dbReference type="Proteomes" id="UP000663836">
    <property type="component" value="Unassembled WGS sequence"/>
</dbReference>
<dbReference type="EMBL" id="CAJOBD010000816">
    <property type="protein sequence ID" value="CAF3722860.1"/>
    <property type="molecule type" value="Genomic_DNA"/>
</dbReference>
<evidence type="ECO:0000313" key="3">
    <source>
        <dbReference type="Proteomes" id="UP000663864"/>
    </source>
</evidence>
<reference evidence="1" key="1">
    <citation type="submission" date="2021-02" db="EMBL/GenBank/DDBJ databases">
        <authorList>
            <person name="Nowell W R."/>
        </authorList>
    </citation>
    <scope>NUCLEOTIDE SEQUENCE</scope>
</reference>
<dbReference type="Proteomes" id="UP000663864">
    <property type="component" value="Unassembled WGS sequence"/>
</dbReference>
<evidence type="ECO:0000313" key="1">
    <source>
        <dbReference type="EMBL" id="CAF1033674.1"/>
    </source>
</evidence>
<accession>A0A814J7Q9</accession>
<evidence type="ECO:0000313" key="2">
    <source>
        <dbReference type="EMBL" id="CAF3722860.1"/>
    </source>
</evidence>
<organism evidence="1 3">
    <name type="scientific">Rotaria sordida</name>
    <dbReference type="NCBI Taxonomy" id="392033"/>
    <lineage>
        <taxon>Eukaryota</taxon>
        <taxon>Metazoa</taxon>
        <taxon>Spiralia</taxon>
        <taxon>Gnathifera</taxon>
        <taxon>Rotifera</taxon>
        <taxon>Eurotatoria</taxon>
        <taxon>Bdelloidea</taxon>
        <taxon>Philodinida</taxon>
        <taxon>Philodinidae</taxon>
        <taxon>Rotaria</taxon>
    </lineage>
</organism>
<name>A0A814J7Q9_9BILA</name>
<dbReference type="AlphaFoldDB" id="A0A814J7Q9"/>
<proteinExistence type="predicted"/>
<protein>
    <submittedName>
        <fullName evidence="1">Uncharacterized protein</fullName>
    </submittedName>
</protein>
<sequence length="78" mass="9163">MKQHTIINTDFSETFTTESFQNSKNDLVYAEDSSEISTDLRKASKNLIPKDSSIHFTDWIQNQRQNDRRKSMYMTGKL</sequence>